<feature type="region of interest" description="Disordered" evidence="6">
    <location>
        <begin position="1"/>
        <end position="41"/>
    </location>
</feature>
<keyword evidence="4 5" id="KW-0862">Zinc</keyword>
<feature type="compositionally biased region" description="Low complexity" evidence="6">
    <location>
        <begin position="188"/>
        <end position="210"/>
    </location>
</feature>
<gene>
    <name evidence="8" type="ORF">cyc_07231</name>
</gene>
<dbReference type="PANTHER" id="PTHR12547:SF18">
    <property type="entry name" value="PROTEIN TIS11"/>
    <property type="match status" value="1"/>
</dbReference>
<dbReference type="VEuPathDB" id="ToxoDB:LOC34623234"/>
<feature type="compositionally biased region" description="Polar residues" evidence="6">
    <location>
        <begin position="548"/>
        <end position="573"/>
    </location>
</feature>
<name>A0A1D3D0B1_9EIME</name>
<evidence type="ECO:0000256" key="4">
    <source>
        <dbReference type="ARBA" id="ARBA00022833"/>
    </source>
</evidence>
<evidence type="ECO:0000256" key="1">
    <source>
        <dbReference type="ARBA" id="ARBA00022723"/>
    </source>
</evidence>
<dbReference type="SMART" id="SM00356">
    <property type="entry name" value="ZnF_C3H1"/>
    <property type="match status" value="3"/>
</dbReference>
<sequence length="573" mass="58673">MKVAAAADMRGRSCPPPEVAPATEAEVKKEIERQQHLSHTSIPAATAHGQPVSLPATPLAPHIGERPSSLQGTAACAAAAEAPQQATAHAPTYPFKQEASLWHAAEYHGQPAPGDETFEGSDYKMLLSQLQLQLMLQGVRLTEQQEHVQQLLRATKTSQNQLHQQPQESDQREQQPAEDSRGKEAFARRSSSTMSSGTTAATSSCISTGARNSTSSTLTGVAASLPSAAAYSQYAVKNASSSSVASSGEGSGEAEVLPVIVDLRLGRHPTPVGAPVSPHVAAHTAAAADAASQRMQKTKMCRFHLQGCCSKGPLCVFAHDARELRERPNLIRTRLCPYMTRTASDRATGSEQQQQGPLSCSKGDACKFAHSVEELRSTPEFFKTAVCPLHAAGGPKACPSGAACRFAHGEAELRPRPHAGSFPSAAPAVLAGAAGGGRGGSAAIEASRRATWGGGGGALGALPCPPPGFGVCGEAVFSRSGGGGELGKTGSLQLSRNVAVSGASGALNGAGVEAWQQLLMAAQSAAGGEAAGGGAPNATAQLGGLPTEFTSESSTVCPFPATSVSTQSGKETK</sequence>
<evidence type="ECO:0000313" key="9">
    <source>
        <dbReference type="Proteomes" id="UP000095192"/>
    </source>
</evidence>
<keyword evidence="9" id="KW-1185">Reference proteome</keyword>
<keyword evidence="1 5" id="KW-0479">Metal-binding</keyword>
<dbReference type="InterPro" id="IPR000571">
    <property type="entry name" value="Znf_CCCH"/>
</dbReference>
<evidence type="ECO:0000313" key="8">
    <source>
        <dbReference type="EMBL" id="OEH76903.1"/>
    </source>
</evidence>
<dbReference type="EMBL" id="JROU02001283">
    <property type="protein sequence ID" value="OEH76903.1"/>
    <property type="molecule type" value="Genomic_DNA"/>
</dbReference>
<feature type="zinc finger region" description="C3H1-type" evidence="5">
    <location>
        <begin position="381"/>
        <end position="411"/>
    </location>
</feature>
<feature type="domain" description="C3H1-type" evidence="7">
    <location>
        <begin position="295"/>
        <end position="322"/>
    </location>
</feature>
<dbReference type="GO" id="GO:0008270">
    <property type="term" value="F:zinc ion binding"/>
    <property type="evidence" value="ECO:0007669"/>
    <property type="project" value="UniProtKB-KW"/>
</dbReference>
<feature type="zinc finger region" description="C3H1-type" evidence="5">
    <location>
        <begin position="330"/>
        <end position="373"/>
    </location>
</feature>
<feature type="compositionally biased region" description="Basic and acidic residues" evidence="6">
    <location>
        <begin position="169"/>
        <end position="187"/>
    </location>
</feature>
<protein>
    <submittedName>
        <fullName evidence="8">Zinc finger c-x8-c-x5-c-x3-h type protein</fullName>
    </submittedName>
</protein>
<evidence type="ECO:0000256" key="6">
    <source>
        <dbReference type="SAM" id="MobiDB-lite"/>
    </source>
</evidence>
<dbReference type="AlphaFoldDB" id="A0A1D3D0B1"/>
<comment type="caution">
    <text evidence="8">The sequence shown here is derived from an EMBL/GenBank/DDBJ whole genome shotgun (WGS) entry which is preliminary data.</text>
</comment>
<dbReference type="PANTHER" id="PTHR12547">
    <property type="entry name" value="CCCH ZINC FINGER/TIS11-RELATED"/>
    <property type="match status" value="1"/>
</dbReference>
<dbReference type="InterPro" id="IPR045877">
    <property type="entry name" value="ZFP36-like"/>
</dbReference>
<dbReference type="PROSITE" id="PS50103">
    <property type="entry name" value="ZF_C3H1"/>
    <property type="match status" value="3"/>
</dbReference>
<evidence type="ECO:0000259" key="7">
    <source>
        <dbReference type="PROSITE" id="PS50103"/>
    </source>
</evidence>
<dbReference type="InParanoid" id="A0A1D3D0B1"/>
<accession>A0A1D3D0B1</accession>
<dbReference type="VEuPathDB" id="ToxoDB:cyc_07231"/>
<feature type="region of interest" description="Disordered" evidence="6">
    <location>
        <begin position="157"/>
        <end position="216"/>
    </location>
</feature>
<feature type="compositionally biased region" description="Basic and acidic residues" evidence="6">
    <location>
        <begin position="25"/>
        <end position="35"/>
    </location>
</feature>
<feature type="domain" description="C3H1-type" evidence="7">
    <location>
        <begin position="330"/>
        <end position="373"/>
    </location>
</feature>
<feature type="domain" description="C3H1-type" evidence="7">
    <location>
        <begin position="381"/>
        <end position="411"/>
    </location>
</feature>
<evidence type="ECO:0000256" key="3">
    <source>
        <dbReference type="ARBA" id="ARBA00022771"/>
    </source>
</evidence>
<feature type="zinc finger region" description="C3H1-type" evidence="5">
    <location>
        <begin position="295"/>
        <end position="322"/>
    </location>
</feature>
<dbReference type="Proteomes" id="UP000095192">
    <property type="component" value="Unassembled WGS sequence"/>
</dbReference>
<organism evidence="8 9">
    <name type="scientific">Cyclospora cayetanensis</name>
    <dbReference type="NCBI Taxonomy" id="88456"/>
    <lineage>
        <taxon>Eukaryota</taxon>
        <taxon>Sar</taxon>
        <taxon>Alveolata</taxon>
        <taxon>Apicomplexa</taxon>
        <taxon>Conoidasida</taxon>
        <taxon>Coccidia</taxon>
        <taxon>Eucoccidiorida</taxon>
        <taxon>Eimeriorina</taxon>
        <taxon>Eimeriidae</taxon>
        <taxon>Cyclospora</taxon>
    </lineage>
</organism>
<feature type="region of interest" description="Disordered" evidence="6">
    <location>
        <begin position="527"/>
        <end position="573"/>
    </location>
</feature>
<reference evidence="8 9" key="1">
    <citation type="journal article" date="2016" name="BMC Genomics">
        <title>Comparative genomics reveals Cyclospora cayetanensis possesses coccidia-like metabolism and invasion components but unique surface antigens.</title>
        <authorList>
            <person name="Liu S."/>
            <person name="Wang L."/>
            <person name="Zheng H."/>
            <person name="Xu Z."/>
            <person name="Roellig D.M."/>
            <person name="Li N."/>
            <person name="Frace M.A."/>
            <person name="Tang K."/>
            <person name="Arrowood M.J."/>
            <person name="Moss D.M."/>
            <person name="Zhang L."/>
            <person name="Feng Y."/>
            <person name="Xiao L."/>
        </authorList>
    </citation>
    <scope>NUCLEOTIDE SEQUENCE [LARGE SCALE GENOMIC DNA]</scope>
    <source>
        <strain evidence="8 9">CHN_HEN01</strain>
    </source>
</reference>
<dbReference type="Gene3D" id="4.10.1000.10">
    <property type="entry name" value="Zinc finger, CCCH-type"/>
    <property type="match status" value="3"/>
</dbReference>
<proteinExistence type="predicted"/>
<evidence type="ECO:0000256" key="2">
    <source>
        <dbReference type="ARBA" id="ARBA00022737"/>
    </source>
</evidence>
<evidence type="ECO:0000256" key="5">
    <source>
        <dbReference type="PROSITE-ProRule" id="PRU00723"/>
    </source>
</evidence>
<dbReference type="InterPro" id="IPR036855">
    <property type="entry name" value="Znf_CCCH_sf"/>
</dbReference>
<dbReference type="GO" id="GO:0003729">
    <property type="term" value="F:mRNA binding"/>
    <property type="evidence" value="ECO:0007669"/>
    <property type="project" value="InterPro"/>
</dbReference>
<keyword evidence="2" id="KW-0677">Repeat</keyword>
<keyword evidence="3 5" id="KW-0863">Zinc-finger</keyword>
<dbReference type="SUPFAM" id="SSF90229">
    <property type="entry name" value="CCCH zinc finger"/>
    <property type="match status" value="2"/>
</dbReference>